<sequence>MPADDSGGRQQPRKRAAVRSAEYGAKPGNLPHYAILPKLGSSGGPARCPRPAASAFGISHKNLLSFEVLRLPKVANILACLTLVAVSACTQTPPNPNPRAAVPLQTVPIDLPRYMGRWYIIANIPYFAERGYVGSYAQWSLRADGKIDDSYAGHKKRLDGPLTKYHFVDKVVPGSGNAEWRVRLFWPIYVTQLTVYVDPDYRYTILGYPDKSLGWIFARSPEISDDAYRSLLARMDAMGYDTSRVRRVPQLPSQIGKPGFASPDGGG</sequence>
<evidence type="ECO:0000313" key="3">
    <source>
        <dbReference type="EMBL" id="PMS14481.1"/>
    </source>
</evidence>
<dbReference type="InterPro" id="IPR000566">
    <property type="entry name" value="Lipocln_cytosolic_FA-bd_dom"/>
</dbReference>
<dbReference type="SUPFAM" id="SSF50814">
    <property type="entry name" value="Lipocalins"/>
    <property type="match status" value="1"/>
</dbReference>
<protein>
    <submittedName>
        <fullName evidence="3">Lipocalin</fullName>
    </submittedName>
</protein>
<evidence type="ECO:0000313" key="4">
    <source>
        <dbReference type="Proteomes" id="UP000235616"/>
    </source>
</evidence>
<evidence type="ECO:0000256" key="1">
    <source>
        <dbReference type="SAM" id="MobiDB-lite"/>
    </source>
</evidence>
<dbReference type="Proteomes" id="UP000235616">
    <property type="component" value="Unassembled WGS sequence"/>
</dbReference>
<reference evidence="3 4" key="1">
    <citation type="submission" date="2018-01" db="EMBL/GenBank/DDBJ databases">
        <title>Whole genome analyses suggest that Burkholderia sensu lato contains two further novel genera in the rhizoxinica-symbiotica group Mycetohabitans gen. nov., and Trinickia gen. nov.: implications for the evolution of diazotrophy and nodulation in the Burkholderiaceae.</title>
        <authorList>
            <person name="Estrada-de los Santos P."/>
            <person name="Palmer M."/>
            <person name="Chavez-Ramirez B."/>
            <person name="Beukes C."/>
            <person name="Steenkamp E.T."/>
            <person name="Hirsch A.M."/>
            <person name="Manyaka P."/>
            <person name="Maluk M."/>
            <person name="Lafos M."/>
            <person name="Crook M."/>
            <person name="Gross E."/>
            <person name="Simon M.F."/>
            <person name="Bueno dos Reis Junior F."/>
            <person name="Poole P.S."/>
            <person name="Venter S.N."/>
            <person name="James E.K."/>
        </authorList>
    </citation>
    <scope>NUCLEOTIDE SEQUENCE [LARGE SCALE GENOMIC DNA]</scope>
    <source>
        <strain evidence="3 4">GIMN1.004</strain>
    </source>
</reference>
<dbReference type="InterPro" id="IPR012674">
    <property type="entry name" value="Calycin"/>
</dbReference>
<keyword evidence="4" id="KW-1185">Reference proteome</keyword>
<dbReference type="CDD" id="cd19438">
    <property type="entry name" value="lipocalin_Blc-like"/>
    <property type="match status" value="1"/>
</dbReference>
<gene>
    <name evidence="3" type="ORF">C0Z18_31525</name>
</gene>
<proteinExistence type="predicted"/>
<dbReference type="InterPro" id="IPR002446">
    <property type="entry name" value="Lipocalin_bac"/>
</dbReference>
<dbReference type="PANTHER" id="PTHR10612">
    <property type="entry name" value="APOLIPOPROTEIN D"/>
    <property type="match status" value="1"/>
</dbReference>
<feature type="domain" description="Lipocalin/cytosolic fatty-acid binding" evidence="2">
    <location>
        <begin position="109"/>
        <end position="250"/>
    </location>
</feature>
<evidence type="ECO:0000259" key="2">
    <source>
        <dbReference type="Pfam" id="PF08212"/>
    </source>
</evidence>
<dbReference type="InterPro" id="IPR047202">
    <property type="entry name" value="Lipocalin_Blc-like_dom"/>
</dbReference>
<dbReference type="EMBL" id="PNYA01000045">
    <property type="protein sequence ID" value="PMS14481.1"/>
    <property type="molecule type" value="Genomic_DNA"/>
</dbReference>
<comment type="caution">
    <text evidence="3">The sequence shown here is derived from an EMBL/GenBank/DDBJ whole genome shotgun (WGS) entry which is preliminary data.</text>
</comment>
<accession>A0A2N7VBE5</accession>
<dbReference type="OrthoDB" id="9793905at2"/>
<dbReference type="Gene3D" id="2.40.128.20">
    <property type="match status" value="1"/>
</dbReference>
<dbReference type="PRINTS" id="PR01171">
    <property type="entry name" value="BCTLIPOCALIN"/>
</dbReference>
<dbReference type="GO" id="GO:0006950">
    <property type="term" value="P:response to stress"/>
    <property type="evidence" value="ECO:0007669"/>
    <property type="project" value="UniProtKB-ARBA"/>
</dbReference>
<feature type="region of interest" description="Disordered" evidence="1">
    <location>
        <begin position="1"/>
        <end position="21"/>
    </location>
</feature>
<dbReference type="Pfam" id="PF08212">
    <property type="entry name" value="Lipocalin_2"/>
    <property type="match status" value="1"/>
</dbReference>
<dbReference type="AlphaFoldDB" id="A0A2N7VBE5"/>
<dbReference type="PANTHER" id="PTHR10612:SF34">
    <property type="entry name" value="APOLIPOPROTEIN D"/>
    <property type="match status" value="1"/>
</dbReference>
<name>A0A2N7VBE5_9BURK</name>
<organism evidence="3 4">
    <name type="scientific">Trinickia dabaoshanensis</name>
    <dbReference type="NCBI Taxonomy" id="564714"/>
    <lineage>
        <taxon>Bacteria</taxon>
        <taxon>Pseudomonadati</taxon>
        <taxon>Pseudomonadota</taxon>
        <taxon>Betaproteobacteria</taxon>
        <taxon>Burkholderiales</taxon>
        <taxon>Burkholderiaceae</taxon>
        <taxon>Trinickia</taxon>
    </lineage>
</organism>